<dbReference type="InterPro" id="IPR050322">
    <property type="entry name" value="Fe-S_cluster_asmbl/transfer"/>
</dbReference>
<evidence type="ECO:0000256" key="1">
    <source>
        <dbReference type="ARBA" id="ARBA00006718"/>
    </source>
</evidence>
<dbReference type="GO" id="GO:0016226">
    <property type="term" value="P:iron-sulfur cluster assembly"/>
    <property type="evidence" value="ECO:0007669"/>
    <property type="project" value="InterPro"/>
</dbReference>
<dbReference type="InterPro" id="IPR017870">
    <property type="entry name" value="FeS_cluster_insertion_CS"/>
</dbReference>
<feature type="domain" description="Core" evidence="4">
    <location>
        <begin position="16"/>
        <end position="113"/>
    </location>
</feature>
<dbReference type="NCBIfam" id="TIGR00049">
    <property type="entry name" value="iron-sulfur cluster assembly accessory protein"/>
    <property type="match status" value="1"/>
</dbReference>
<sequence>MLKLTRQFASKRKAVLTLTQSAVDRLKQLEKDSKFLKIGTKKKGCSGLSYHMEYVDKINKFDEKVEQDGVTVVVDSKALFSLIGSEMDYQHDLLSSQFTFKNPNVKEMCGCGESFMV</sequence>
<dbReference type="InterPro" id="IPR035903">
    <property type="entry name" value="HesB-like_dom_sf"/>
</dbReference>
<protein>
    <recommendedName>
        <fullName evidence="3">Iron-sulfur assembly protein 1</fullName>
    </recommendedName>
</protein>
<organism evidence="5 6">
    <name type="scientific">Boothiomyces macroporosus</name>
    <dbReference type="NCBI Taxonomy" id="261099"/>
    <lineage>
        <taxon>Eukaryota</taxon>
        <taxon>Fungi</taxon>
        <taxon>Fungi incertae sedis</taxon>
        <taxon>Chytridiomycota</taxon>
        <taxon>Chytridiomycota incertae sedis</taxon>
        <taxon>Chytridiomycetes</taxon>
        <taxon>Rhizophydiales</taxon>
        <taxon>Terramycetaceae</taxon>
        <taxon>Boothiomyces</taxon>
    </lineage>
</organism>
<dbReference type="InterPro" id="IPR000361">
    <property type="entry name" value="ATAP_core_dom"/>
</dbReference>
<proteinExistence type="inferred from homology"/>
<comment type="caution">
    <text evidence="5">The sequence shown here is derived from an EMBL/GenBank/DDBJ whole genome shotgun (WGS) entry which is preliminary data.</text>
</comment>
<evidence type="ECO:0000313" key="6">
    <source>
        <dbReference type="Proteomes" id="UP001210925"/>
    </source>
</evidence>
<reference evidence="5" key="1">
    <citation type="submission" date="2020-05" db="EMBL/GenBank/DDBJ databases">
        <title>Phylogenomic resolution of chytrid fungi.</title>
        <authorList>
            <person name="Stajich J.E."/>
            <person name="Amses K."/>
            <person name="Simmons R."/>
            <person name="Seto K."/>
            <person name="Myers J."/>
            <person name="Bonds A."/>
            <person name="Quandt C.A."/>
            <person name="Barry K."/>
            <person name="Liu P."/>
            <person name="Grigoriev I."/>
            <person name="Longcore J.E."/>
            <person name="James T.Y."/>
        </authorList>
    </citation>
    <scope>NUCLEOTIDE SEQUENCE</scope>
    <source>
        <strain evidence="5">PLAUS21</strain>
    </source>
</reference>
<dbReference type="Gene3D" id="2.60.300.12">
    <property type="entry name" value="HesB-like domain"/>
    <property type="match status" value="1"/>
</dbReference>
<comment type="similarity">
    <text evidence="1">Belongs to the HesB/IscA family.</text>
</comment>
<dbReference type="GO" id="GO:0051537">
    <property type="term" value="F:2 iron, 2 sulfur cluster binding"/>
    <property type="evidence" value="ECO:0007669"/>
    <property type="project" value="TreeGrafter"/>
</dbReference>
<name>A0AAD5UBW9_9FUNG</name>
<dbReference type="InterPro" id="IPR016092">
    <property type="entry name" value="ATAP"/>
</dbReference>
<dbReference type="PANTHER" id="PTHR10072">
    <property type="entry name" value="IRON-SULFUR CLUSTER ASSEMBLY PROTEIN"/>
    <property type="match status" value="1"/>
</dbReference>
<dbReference type="Pfam" id="PF01521">
    <property type="entry name" value="Fe-S_biosyn"/>
    <property type="match status" value="1"/>
</dbReference>
<dbReference type="AlphaFoldDB" id="A0AAD5UBW9"/>
<evidence type="ECO:0000256" key="3">
    <source>
        <dbReference type="ARBA" id="ARBA00071673"/>
    </source>
</evidence>
<gene>
    <name evidence="5" type="primary">ISA1</name>
    <name evidence="5" type="ORF">HK103_007573</name>
</gene>
<dbReference type="PROSITE" id="PS01152">
    <property type="entry name" value="HESB"/>
    <property type="match status" value="1"/>
</dbReference>
<accession>A0AAD5UBW9</accession>
<dbReference type="PANTHER" id="PTHR10072:SF41">
    <property type="entry name" value="IRON-SULFUR CLUSTER ASSEMBLY 1 HOMOLOG, MITOCHONDRIAL"/>
    <property type="match status" value="1"/>
</dbReference>
<evidence type="ECO:0000259" key="4">
    <source>
        <dbReference type="Pfam" id="PF01521"/>
    </source>
</evidence>
<dbReference type="GO" id="GO:0005739">
    <property type="term" value="C:mitochondrion"/>
    <property type="evidence" value="ECO:0007669"/>
    <property type="project" value="TreeGrafter"/>
</dbReference>
<evidence type="ECO:0000313" key="5">
    <source>
        <dbReference type="EMBL" id="KAJ3254034.1"/>
    </source>
</evidence>
<dbReference type="FunFam" id="2.60.300.12:FF:000001">
    <property type="entry name" value="Iron-binding protein IscA"/>
    <property type="match status" value="1"/>
</dbReference>
<keyword evidence="6" id="KW-1185">Reference proteome</keyword>
<evidence type="ECO:0000256" key="2">
    <source>
        <dbReference type="ARBA" id="ARBA00054873"/>
    </source>
</evidence>
<comment type="function">
    <text evidence="2">Involved in the assembly of mitochondrial and cytoplasmic iron-sulfur proteins. Probably involved in the binding of an intermediate of Fe/S cluster assembly.</text>
</comment>
<dbReference type="Proteomes" id="UP001210925">
    <property type="component" value="Unassembled WGS sequence"/>
</dbReference>
<dbReference type="EMBL" id="JADGKB010000094">
    <property type="protein sequence ID" value="KAJ3254034.1"/>
    <property type="molecule type" value="Genomic_DNA"/>
</dbReference>
<dbReference type="SUPFAM" id="SSF89360">
    <property type="entry name" value="HesB-like domain"/>
    <property type="match status" value="1"/>
</dbReference>